<proteinExistence type="predicted"/>
<comment type="caution">
    <text evidence="1">The sequence shown here is derived from an EMBL/GenBank/DDBJ whole genome shotgun (WGS) entry which is preliminary data.</text>
</comment>
<dbReference type="EMBL" id="JAKNGE010000043">
    <property type="protein sequence ID" value="MCG4748798.1"/>
    <property type="molecule type" value="Genomic_DNA"/>
</dbReference>
<accession>A0AAW5BXR0</accession>
<gene>
    <name evidence="2" type="ORF">G5B36_26255</name>
    <name evidence="1" type="ORF">L0N08_25615</name>
</gene>
<sequence>MNNLLLNIADEFEVSMEVLCMETGRSRLEMQRILGADSIIYPGEFKAVMDQLLMLSHEIRDKEIARTLAEDQRRRKYLRTIGQKYGIHLGQNEDPFEF</sequence>
<organism evidence="1 4">
    <name type="scientific">Enterocloster aldenensis</name>
    <dbReference type="NCBI Taxonomy" id="358742"/>
    <lineage>
        <taxon>Bacteria</taxon>
        <taxon>Bacillati</taxon>
        <taxon>Bacillota</taxon>
        <taxon>Clostridia</taxon>
        <taxon>Lachnospirales</taxon>
        <taxon>Lachnospiraceae</taxon>
        <taxon>Enterocloster</taxon>
    </lineage>
</organism>
<dbReference type="Proteomes" id="UP001299608">
    <property type="component" value="Unassembled WGS sequence"/>
</dbReference>
<protein>
    <submittedName>
        <fullName evidence="1">Uncharacterized protein</fullName>
    </submittedName>
</protein>
<name>A0AAW5BXR0_9FIRM</name>
<evidence type="ECO:0000313" key="1">
    <source>
        <dbReference type="EMBL" id="MCG4748798.1"/>
    </source>
</evidence>
<reference evidence="2 3" key="1">
    <citation type="journal article" date="2020" name="Cell Host Microbe">
        <title>Functional and Genomic Variation between Human-Derived Isolates of Lachnospiraceae Reveals Inter- and Intra-Species Diversity.</title>
        <authorList>
            <person name="Sorbara M.T."/>
            <person name="Littmann E.R."/>
            <person name="Fontana E."/>
            <person name="Moody T.U."/>
            <person name="Kohout C.E."/>
            <person name="Gjonbalaj M."/>
            <person name="Eaton V."/>
            <person name="Seok R."/>
            <person name="Leiner I.M."/>
            <person name="Pamer E.G."/>
        </authorList>
    </citation>
    <scope>NUCLEOTIDE SEQUENCE [LARGE SCALE GENOMIC DNA]</scope>
    <source>
        <strain evidence="2 3">MSK.1.17</strain>
    </source>
</reference>
<reference evidence="2" key="2">
    <citation type="submission" date="2020-02" db="EMBL/GenBank/DDBJ databases">
        <authorList>
            <person name="Littmann E."/>
            <person name="Sorbara M."/>
        </authorList>
    </citation>
    <scope>NUCLEOTIDE SEQUENCE</scope>
    <source>
        <strain evidence="2">MSK.1.17</strain>
    </source>
</reference>
<dbReference type="RefSeq" id="WP_165642427.1">
    <property type="nucleotide sequence ID" value="NZ_JAAITT010000060.1"/>
</dbReference>
<evidence type="ECO:0000313" key="4">
    <source>
        <dbReference type="Proteomes" id="UP001299608"/>
    </source>
</evidence>
<reference evidence="1" key="3">
    <citation type="submission" date="2022-01" db="EMBL/GenBank/DDBJ databases">
        <title>Collection of gut derived symbiotic bacterial strains cultured from healthy donors.</title>
        <authorList>
            <person name="Lin H."/>
            <person name="Kohout C."/>
            <person name="Waligurski E."/>
            <person name="Pamer E.G."/>
        </authorList>
    </citation>
    <scope>NUCLEOTIDE SEQUENCE</scope>
    <source>
        <strain evidence="1">DFI.6.55</strain>
    </source>
</reference>
<dbReference type="AlphaFoldDB" id="A0AAW5BXR0"/>
<dbReference type="EMBL" id="JAAITT010000060">
    <property type="protein sequence ID" value="NSJ52159.1"/>
    <property type="molecule type" value="Genomic_DNA"/>
</dbReference>
<keyword evidence="3" id="KW-1185">Reference proteome</keyword>
<evidence type="ECO:0000313" key="3">
    <source>
        <dbReference type="Proteomes" id="UP000669239"/>
    </source>
</evidence>
<evidence type="ECO:0000313" key="2">
    <source>
        <dbReference type="EMBL" id="NSJ52159.1"/>
    </source>
</evidence>
<dbReference type="Proteomes" id="UP000669239">
    <property type="component" value="Unassembled WGS sequence"/>
</dbReference>